<dbReference type="InterPro" id="IPR013324">
    <property type="entry name" value="RNA_pol_sigma_r3/r4-like"/>
</dbReference>
<reference evidence="8" key="1">
    <citation type="journal article" date="2019" name="Int. J. Syst. Evol. Microbiol.">
        <title>The Global Catalogue of Microorganisms (GCM) 10K type strain sequencing project: providing services to taxonomists for standard genome sequencing and annotation.</title>
        <authorList>
            <consortium name="The Broad Institute Genomics Platform"/>
            <consortium name="The Broad Institute Genome Sequencing Center for Infectious Disease"/>
            <person name="Wu L."/>
            <person name="Ma J."/>
        </authorList>
    </citation>
    <scope>NUCLEOTIDE SEQUENCE [LARGE SCALE GENOMIC DNA]</scope>
    <source>
        <strain evidence="8">JCM 16929</strain>
    </source>
</reference>
<dbReference type="EMBL" id="BAABAB010000018">
    <property type="protein sequence ID" value="GAA3623522.1"/>
    <property type="molecule type" value="Genomic_DNA"/>
</dbReference>
<keyword evidence="3" id="KW-0731">Sigma factor</keyword>
<organism evidence="7 8">
    <name type="scientific">Microlunatus ginsengisoli</name>
    <dbReference type="NCBI Taxonomy" id="363863"/>
    <lineage>
        <taxon>Bacteria</taxon>
        <taxon>Bacillati</taxon>
        <taxon>Actinomycetota</taxon>
        <taxon>Actinomycetes</taxon>
        <taxon>Propionibacteriales</taxon>
        <taxon>Propionibacteriaceae</taxon>
        <taxon>Microlunatus</taxon>
    </lineage>
</organism>
<proteinExistence type="inferred from homology"/>
<dbReference type="PANTHER" id="PTHR43133:SF8">
    <property type="entry name" value="RNA POLYMERASE SIGMA FACTOR HI_1459-RELATED"/>
    <property type="match status" value="1"/>
</dbReference>
<keyword evidence="4" id="KW-0238">DNA-binding</keyword>
<dbReference type="SUPFAM" id="SSF88659">
    <property type="entry name" value="Sigma3 and sigma4 domains of RNA polymerase sigma factors"/>
    <property type="match status" value="1"/>
</dbReference>
<keyword evidence="8" id="KW-1185">Reference proteome</keyword>
<dbReference type="InterPro" id="IPR007627">
    <property type="entry name" value="RNA_pol_sigma70_r2"/>
</dbReference>
<gene>
    <name evidence="7" type="ORF">GCM10022236_27370</name>
</gene>
<evidence type="ECO:0000313" key="7">
    <source>
        <dbReference type="EMBL" id="GAA3623522.1"/>
    </source>
</evidence>
<comment type="caution">
    <text evidence="7">The sequence shown here is derived from an EMBL/GenBank/DDBJ whole genome shotgun (WGS) entry which is preliminary data.</text>
</comment>
<evidence type="ECO:0000256" key="4">
    <source>
        <dbReference type="ARBA" id="ARBA00023125"/>
    </source>
</evidence>
<evidence type="ECO:0000256" key="2">
    <source>
        <dbReference type="ARBA" id="ARBA00023015"/>
    </source>
</evidence>
<feature type="domain" description="RNA polymerase sigma-70 region 2" evidence="6">
    <location>
        <begin position="27"/>
        <end position="94"/>
    </location>
</feature>
<comment type="similarity">
    <text evidence="1">Belongs to the sigma-70 factor family. ECF subfamily.</text>
</comment>
<keyword evidence="2" id="KW-0805">Transcription regulation</keyword>
<dbReference type="PANTHER" id="PTHR43133">
    <property type="entry name" value="RNA POLYMERASE ECF-TYPE SIGMA FACTO"/>
    <property type="match status" value="1"/>
</dbReference>
<protein>
    <submittedName>
        <fullName evidence="7">Sigma-70 family RNA polymerase sigma factor</fullName>
    </submittedName>
</protein>
<evidence type="ECO:0000256" key="5">
    <source>
        <dbReference type="ARBA" id="ARBA00023163"/>
    </source>
</evidence>
<name>A0ABP7A280_9ACTN</name>
<sequence length="195" mass="21097">MHDTEPSPRDAEDPVCTTTLGPDWDALIEQFQPLINSVCRQFRLGSEDAADVSQDVWLKVFINLSSIRDPRALPGWIKTTTTNAACGVIRARHRVALLADPGTTNATILMSSSDGDVDAHLLRAERCEAVRQGVAELPPRTQELVGLLAADPPIPYEQISSQMNMPIGSIGPTRARCLSKLANTATIQALTRDAA</sequence>
<dbReference type="InterPro" id="IPR013325">
    <property type="entry name" value="RNA_pol_sigma_r2"/>
</dbReference>
<dbReference type="Proteomes" id="UP001501490">
    <property type="component" value="Unassembled WGS sequence"/>
</dbReference>
<dbReference type="InterPro" id="IPR014284">
    <property type="entry name" value="RNA_pol_sigma-70_dom"/>
</dbReference>
<dbReference type="InterPro" id="IPR039425">
    <property type="entry name" value="RNA_pol_sigma-70-like"/>
</dbReference>
<dbReference type="NCBIfam" id="TIGR02937">
    <property type="entry name" value="sigma70-ECF"/>
    <property type="match status" value="1"/>
</dbReference>
<dbReference type="SUPFAM" id="SSF88946">
    <property type="entry name" value="Sigma2 domain of RNA polymerase sigma factors"/>
    <property type="match status" value="1"/>
</dbReference>
<evidence type="ECO:0000256" key="3">
    <source>
        <dbReference type="ARBA" id="ARBA00023082"/>
    </source>
</evidence>
<dbReference type="Pfam" id="PF04542">
    <property type="entry name" value="Sigma70_r2"/>
    <property type="match status" value="1"/>
</dbReference>
<evidence type="ECO:0000313" key="8">
    <source>
        <dbReference type="Proteomes" id="UP001501490"/>
    </source>
</evidence>
<evidence type="ECO:0000259" key="6">
    <source>
        <dbReference type="Pfam" id="PF04542"/>
    </source>
</evidence>
<dbReference type="Gene3D" id="1.10.10.10">
    <property type="entry name" value="Winged helix-like DNA-binding domain superfamily/Winged helix DNA-binding domain"/>
    <property type="match status" value="1"/>
</dbReference>
<keyword evidence="5" id="KW-0804">Transcription</keyword>
<accession>A0ABP7A280</accession>
<dbReference type="RefSeq" id="WP_344805408.1">
    <property type="nucleotide sequence ID" value="NZ_BAABAB010000018.1"/>
</dbReference>
<evidence type="ECO:0000256" key="1">
    <source>
        <dbReference type="ARBA" id="ARBA00010641"/>
    </source>
</evidence>
<dbReference type="Gene3D" id="1.10.1740.10">
    <property type="match status" value="1"/>
</dbReference>
<dbReference type="InterPro" id="IPR036388">
    <property type="entry name" value="WH-like_DNA-bd_sf"/>
</dbReference>